<dbReference type="SMART" id="SM00257">
    <property type="entry name" value="LysM"/>
    <property type="match status" value="2"/>
</dbReference>
<comment type="similarity">
    <text evidence="1">Belongs to the transglycosylase Slt family.</text>
</comment>
<dbReference type="AlphaFoldDB" id="A0A2S2DUW0"/>
<feature type="domain" description="LysM" evidence="2">
    <location>
        <begin position="431"/>
        <end position="475"/>
    </location>
</feature>
<dbReference type="Pfam" id="PF01464">
    <property type="entry name" value="SLT"/>
    <property type="match status" value="1"/>
</dbReference>
<dbReference type="Gene3D" id="1.10.530.10">
    <property type="match status" value="1"/>
</dbReference>
<dbReference type="GO" id="GO:0000270">
    <property type="term" value="P:peptidoglycan metabolic process"/>
    <property type="evidence" value="ECO:0007669"/>
    <property type="project" value="InterPro"/>
</dbReference>
<dbReference type="PANTHER" id="PTHR37423:SF2">
    <property type="entry name" value="MEMBRANE-BOUND LYTIC MUREIN TRANSGLYCOSYLASE C"/>
    <property type="match status" value="1"/>
</dbReference>
<dbReference type="SUPFAM" id="SSF54106">
    <property type="entry name" value="LysM domain"/>
    <property type="match status" value="2"/>
</dbReference>
<dbReference type="PROSITE" id="PS51782">
    <property type="entry name" value="LYSM"/>
    <property type="match status" value="2"/>
</dbReference>
<dbReference type="Proteomes" id="UP000245468">
    <property type="component" value="Chromosome"/>
</dbReference>
<dbReference type="CDD" id="cd00118">
    <property type="entry name" value="LysM"/>
    <property type="match status" value="2"/>
</dbReference>
<dbReference type="CDD" id="cd16894">
    <property type="entry name" value="MltD-like"/>
    <property type="match status" value="1"/>
</dbReference>
<reference evidence="4" key="1">
    <citation type="submission" date="2018-05" db="EMBL/GenBank/DDBJ databases">
        <title>Pseudarcicella sp. HME7025 Genome sequencing and assembly.</title>
        <authorList>
            <person name="Kim H."/>
            <person name="Kang H."/>
            <person name="Joh K."/>
        </authorList>
    </citation>
    <scope>NUCLEOTIDE SEQUENCE [LARGE SCALE GENOMIC DNA]</scope>
    <source>
        <strain evidence="4">HME7025</strain>
    </source>
</reference>
<dbReference type="OrthoDB" id="9815002at2"/>
<protein>
    <recommendedName>
        <fullName evidence="2">LysM domain-containing protein</fullName>
    </recommendedName>
</protein>
<dbReference type="EMBL" id="CP029346">
    <property type="protein sequence ID" value="AWL09146.1"/>
    <property type="molecule type" value="Genomic_DNA"/>
</dbReference>
<sequence>MNKKSLYSVLFLLLIVNSISRAQVWNSFKPILDERVIDSLAQYEQGSPTAWMIDPALIEGRLKQMRNQIPLPYNFYVHQFVEYFAFRKSDFTQRMLEKRDLYFPIYEKYLKQYNLPDELKYLSLIESGLDPKALSNKGAGGLWQFMPYTARGDFGLRVDSYIDERFDPERATEAASKYLRQLYRIFGDWHLALAAYNTGPGNVKRAIRNCKGSDDFWGIYPCLPKQTRAYVPQFIAMAYMMNYHWDHAIHPETWASHVPSDTLQINGYLNLSVFASLAKISMDTLKKLNPHVLTHYLPKDSKSFVLKIPKNRAEYFQINRKQILDSAGLAAISLQPLLSTDTNATMQMRMVKVRYKVKKGETIYEVARKFEISVFELKRINRLRRNRLKKGQNLFVLEKQWFPVKSIAKVADTSVVKLTSKQLVSKKKKVKYYLVRSGDTLSDIADKHDGLTVAKIKKLNRLRSAVLKPGMRLRIS</sequence>
<evidence type="ECO:0000313" key="4">
    <source>
        <dbReference type="Proteomes" id="UP000245468"/>
    </source>
</evidence>
<dbReference type="SUPFAM" id="SSF53955">
    <property type="entry name" value="Lysozyme-like"/>
    <property type="match status" value="1"/>
</dbReference>
<evidence type="ECO:0000259" key="2">
    <source>
        <dbReference type="PROSITE" id="PS51782"/>
    </source>
</evidence>
<proteinExistence type="inferred from homology"/>
<dbReference type="RefSeq" id="WP_154401942.1">
    <property type="nucleotide sequence ID" value="NZ_CP029346.1"/>
</dbReference>
<dbReference type="Gene3D" id="3.10.350.10">
    <property type="entry name" value="LysM domain"/>
    <property type="match status" value="2"/>
</dbReference>
<feature type="domain" description="LysM" evidence="2">
    <location>
        <begin position="353"/>
        <end position="396"/>
    </location>
</feature>
<dbReference type="GO" id="GO:0016020">
    <property type="term" value="C:membrane"/>
    <property type="evidence" value="ECO:0007669"/>
    <property type="project" value="InterPro"/>
</dbReference>
<evidence type="ECO:0000313" key="3">
    <source>
        <dbReference type="EMBL" id="AWL09146.1"/>
    </source>
</evidence>
<dbReference type="Pfam" id="PF01476">
    <property type="entry name" value="LysM"/>
    <property type="match status" value="2"/>
</dbReference>
<dbReference type="InterPro" id="IPR023346">
    <property type="entry name" value="Lysozyme-like_dom_sf"/>
</dbReference>
<dbReference type="PROSITE" id="PS00922">
    <property type="entry name" value="TRANSGLYCOSYLASE"/>
    <property type="match status" value="1"/>
</dbReference>
<dbReference type="GO" id="GO:0008933">
    <property type="term" value="F:peptidoglycan lytic transglycosylase activity"/>
    <property type="evidence" value="ECO:0007669"/>
    <property type="project" value="InterPro"/>
</dbReference>
<dbReference type="InterPro" id="IPR000189">
    <property type="entry name" value="Transglyc_AS"/>
</dbReference>
<organism evidence="3 4">
    <name type="scientific">Aquirufa nivalisilvae</name>
    <dbReference type="NCBI Taxonomy" id="2516557"/>
    <lineage>
        <taxon>Bacteria</taxon>
        <taxon>Pseudomonadati</taxon>
        <taxon>Bacteroidota</taxon>
        <taxon>Cytophagia</taxon>
        <taxon>Cytophagales</taxon>
        <taxon>Flectobacillaceae</taxon>
        <taxon>Aquirufa</taxon>
    </lineage>
</organism>
<evidence type="ECO:0000256" key="1">
    <source>
        <dbReference type="ARBA" id="ARBA00007734"/>
    </source>
</evidence>
<dbReference type="InterPro" id="IPR036779">
    <property type="entry name" value="LysM_dom_sf"/>
</dbReference>
<accession>A0A2S2DUW0</accession>
<dbReference type="InterPro" id="IPR008258">
    <property type="entry name" value="Transglycosylase_SLT_dom_1"/>
</dbReference>
<gene>
    <name evidence="3" type="ORF">HME7025_01284</name>
</gene>
<name>A0A2S2DUW0_9BACT</name>
<dbReference type="PANTHER" id="PTHR37423">
    <property type="entry name" value="SOLUBLE LYTIC MUREIN TRANSGLYCOSYLASE-RELATED"/>
    <property type="match status" value="1"/>
</dbReference>
<dbReference type="KEGG" id="psez:HME7025_01284"/>
<keyword evidence="4" id="KW-1185">Reference proteome</keyword>
<dbReference type="InterPro" id="IPR018392">
    <property type="entry name" value="LysM"/>
</dbReference>